<dbReference type="EMBL" id="NBTZ01000100">
    <property type="protein sequence ID" value="OTP71723.1"/>
    <property type="molecule type" value="Genomic_DNA"/>
</dbReference>
<protein>
    <recommendedName>
        <fullName evidence="3">2-methylisocitrate lyase-like PEP mutase family enzyme</fullName>
    </recommendedName>
</protein>
<dbReference type="Gene3D" id="6.10.250.2750">
    <property type="match status" value="1"/>
</dbReference>
<dbReference type="GO" id="GO:0003824">
    <property type="term" value="F:catalytic activity"/>
    <property type="evidence" value="ECO:0007669"/>
    <property type="project" value="InterPro"/>
</dbReference>
<dbReference type="Proteomes" id="UP000195221">
    <property type="component" value="Unassembled WGS sequence"/>
</dbReference>
<sequence>MSRSIAEKRAAFRALHEQGCFMLPNPWDTGSARYLEGLGFKALATTSSGFAWSLGQADNTVARDLILAHLRDMVASTDLPVNADFENGYASDANGVAESVRLAVATGVAGLSIEDSTGNADEPLFSIDVAVERMHAARKAIDATGGDTLLVGRAENFFAGRPDLEDTIARLKAYSDAGADCLYAPGITTREQIAAVVAAVAPKPVNLLVGSVSDFTIQEIAALGVRRVSVGGGLARAAWGGFMRAAESLAKGRFDGFEGAAPGKTLNAQFGG</sequence>
<dbReference type="SUPFAM" id="SSF51621">
    <property type="entry name" value="Phosphoenolpyruvate/pyruvate domain"/>
    <property type="match status" value="1"/>
</dbReference>
<dbReference type="RefSeq" id="WP_075359717.1">
    <property type="nucleotide sequence ID" value="NZ_MSRG01000078.1"/>
</dbReference>
<dbReference type="Pfam" id="PF13714">
    <property type="entry name" value="PEP_mutase"/>
    <property type="match status" value="1"/>
</dbReference>
<organism evidence="1 2">
    <name type="scientific">Caballeronia sordidicola</name>
    <name type="common">Burkholderia sordidicola</name>
    <dbReference type="NCBI Taxonomy" id="196367"/>
    <lineage>
        <taxon>Bacteria</taxon>
        <taxon>Pseudomonadati</taxon>
        <taxon>Pseudomonadota</taxon>
        <taxon>Betaproteobacteria</taxon>
        <taxon>Burkholderiales</taxon>
        <taxon>Burkholderiaceae</taxon>
        <taxon>Caballeronia</taxon>
    </lineage>
</organism>
<dbReference type="InterPro" id="IPR040442">
    <property type="entry name" value="Pyrv_kinase-like_dom_sf"/>
</dbReference>
<proteinExistence type="predicted"/>
<dbReference type="PANTHER" id="PTHR42905">
    <property type="entry name" value="PHOSPHOENOLPYRUVATE CARBOXYLASE"/>
    <property type="match status" value="1"/>
</dbReference>
<dbReference type="InterPro" id="IPR015813">
    <property type="entry name" value="Pyrv/PenolPyrv_kinase-like_dom"/>
</dbReference>
<dbReference type="AlphaFoldDB" id="A0A242ML78"/>
<dbReference type="Gene3D" id="3.20.20.60">
    <property type="entry name" value="Phosphoenolpyruvate-binding domains"/>
    <property type="match status" value="1"/>
</dbReference>
<evidence type="ECO:0000313" key="1">
    <source>
        <dbReference type="EMBL" id="OTP71723.1"/>
    </source>
</evidence>
<accession>A0A242ML78</accession>
<evidence type="ECO:0008006" key="3">
    <source>
        <dbReference type="Google" id="ProtNLM"/>
    </source>
</evidence>
<comment type="caution">
    <text evidence="1">The sequence shown here is derived from an EMBL/GenBank/DDBJ whole genome shotgun (WGS) entry which is preliminary data.</text>
</comment>
<reference evidence="1 2" key="1">
    <citation type="submission" date="2017-03" db="EMBL/GenBank/DDBJ databases">
        <title>Genome analysis of strain PAMC 26577.</title>
        <authorList>
            <person name="Oh H.-M."/>
            <person name="Yang J.-A."/>
        </authorList>
    </citation>
    <scope>NUCLEOTIDE SEQUENCE [LARGE SCALE GENOMIC DNA]</scope>
    <source>
        <strain evidence="1 2">PAMC 26577</strain>
    </source>
</reference>
<evidence type="ECO:0000313" key="2">
    <source>
        <dbReference type="Proteomes" id="UP000195221"/>
    </source>
</evidence>
<dbReference type="PANTHER" id="PTHR42905:SF16">
    <property type="entry name" value="CARBOXYPHOSPHONOENOLPYRUVATE PHOSPHONOMUTASE-LIKE PROTEIN (AFU_ORTHOLOGUE AFUA_5G07230)"/>
    <property type="match status" value="1"/>
</dbReference>
<gene>
    <name evidence="1" type="ORF">PAMC26577_22460</name>
</gene>
<dbReference type="InterPro" id="IPR039556">
    <property type="entry name" value="ICL/PEPM"/>
</dbReference>
<dbReference type="CDD" id="cd00377">
    <property type="entry name" value="ICL_PEPM"/>
    <property type="match status" value="1"/>
</dbReference>
<name>A0A242ML78_CABSO</name>